<feature type="region of interest" description="Disordered" evidence="1">
    <location>
        <begin position="214"/>
        <end position="233"/>
    </location>
</feature>
<feature type="compositionally biased region" description="Polar residues" evidence="1">
    <location>
        <begin position="223"/>
        <end position="233"/>
    </location>
</feature>
<name>A0A3G7U6U2_9PSED</name>
<dbReference type="RefSeq" id="WP_206433699.1">
    <property type="nucleotide sequence ID" value="NZ_CP027754.1"/>
</dbReference>
<evidence type="ECO:0000313" key="2">
    <source>
        <dbReference type="EMBL" id="AZE55003.1"/>
    </source>
</evidence>
<evidence type="ECO:0000256" key="1">
    <source>
        <dbReference type="SAM" id="MobiDB-lite"/>
    </source>
</evidence>
<dbReference type="EMBL" id="CP027754">
    <property type="protein sequence ID" value="AZE55003.1"/>
    <property type="molecule type" value="Genomic_DNA"/>
</dbReference>
<gene>
    <name evidence="2" type="ORF">C4K03_2848</name>
</gene>
<dbReference type="SUPFAM" id="SSF47473">
    <property type="entry name" value="EF-hand"/>
    <property type="match status" value="1"/>
</dbReference>
<dbReference type="InterPro" id="IPR011992">
    <property type="entry name" value="EF-hand-dom_pair"/>
</dbReference>
<feature type="region of interest" description="Disordered" evidence="1">
    <location>
        <begin position="1"/>
        <end position="23"/>
    </location>
</feature>
<dbReference type="Proteomes" id="UP000268696">
    <property type="component" value="Chromosome"/>
</dbReference>
<proteinExistence type="predicted"/>
<accession>A0A3G7U6U2</accession>
<sequence>MTSIPSQMNAHWNPSPPGASLDGAHALTKREAPQAATLTTSADLMSPQELAQALQVNFEAMLDPRIGGITRDSLQRVADEQPLNGTLPTQEQIEIAQELLKRRDLFTQLSNAGQKDGLITRDELAISSQDYQHLSDRGLIDQVGKFFNEYGGGDEYVNFNELKEAAGEVESSKTYTPQERGVAKELLKRQELLDQLDIGVGFLGFAGKQDQRFDRTNVEHTGRNSSVESRYPG</sequence>
<evidence type="ECO:0000313" key="3">
    <source>
        <dbReference type="Proteomes" id="UP000268696"/>
    </source>
</evidence>
<dbReference type="AlphaFoldDB" id="A0A3G7U6U2"/>
<feature type="compositionally biased region" description="Polar residues" evidence="1">
    <location>
        <begin position="1"/>
        <end position="12"/>
    </location>
</feature>
<protein>
    <submittedName>
        <fullName evidence="2">Uncharacterized protein</fullName>
    </submittedName>
</protein>
<reference evidence="2 3" key="1">
    <citation type="submission" date="2018-03" db="EMBL/GenBank/DDBJ databases">
        <title>Diversity of phytobeneficial traits revealed by whole-genome analysis of worldwide-isolated phenazine-producing Pseudomonas spp.</title>
        <authorList>
            <person name="Biessy A."/>
            <person name="Novinscak A."/>
            <person name="Blom J."/>
            <person name="Leger G."/>
            <person name="Thomashow L.S."/>
            <person name="Cazorla F.M."/>
            <person name="Josic D."/>
            <person name="Filion M."/>
        </authorList>
    </citation>
    <scope>NUCLEOTIDE SEQUENCE [LARGE SCALE GENOMIC DNA]</scope>
    <source>
        <strain evidence="2 3">30B</strain>
    </source>
</reference>
<organism evidence="2 3">
    <name type="scientific">Pseudomonas synxantha</name>
    <dbReference type="NCBI Taxonomy" id="47883"/>
    <lineage>
        <taxon>Bacteria</taxon>
        <taxon>Pseudomonadati</taxon>
        <taxon>Pseudomonadota</taxon>
        <taxon>Gammaproteobacteria</taxon>
        <taxon>Pseudomonadales</taxon>
        <taxon>Pseudomonadaceae</taxon>
        <taxon>Pseudomonas</taxon>
    </lineage>
</organism>